<protein>
    <submittedName>
        <fullName evidence="2">Uncharacterized protein</fullName>
    </submittedName>
</protein>
<feature type="region of interest" description="Disordered" evidence="1">
    <location>
        <begin position="529"/>
        <end position="555"/>
    </location>
</feature>
<feature type="compositionally biased region" description="Pro residues" evidence="1">
    <location>
        <begin position="456"/>
        <end position="467"/>
    </location>
</feature>
<dbReference type="EMBL" id="KQ474076">
    <property type="protein sequence ID" value="KPV76306.1"/>
    <property type="molecule type" value="Genomic_DNA"/>
</dbReference>
<proteinExistence type="predicted"/>
<name>A0A194SA79_RHOGW</name>
<dbReference type="RefSeq" id="XP_018272355.1">
    <property type="nucleotide sequence ID" value="XM_018416289.1"/>
</dbReference>
<dbReference type="GeneID" id="28976737"/>
<evidence type="ECO:0000256" key="1">
    <source>
        <dbReference type="SAM" id="MobiDB-lite"/>
    </source>
</evidence>
<dbReference type="Proteomes" id="UP000053890">
    <property type="component" value="Unassembled WGS sequence"/>
</dbReference>
<feature type="region of interest" description="Disordered" evidence="1">
    <location>
        <begin position="356"/>
        <end position="510"/>
    </location>
</feature>
<dbReference type="AlphaFoldDB" id="A0A194SA79"/>
<evidence type="ECO:0000313" key="2">
    <source>
        <dbReference type="EMBL" id="KPV76306.1"/>
    </source>
</evidence>
<keyword evidence="3" id="KW-1185">Reference proteome</keyword>
<organism evidence="2 3">
    <name type="scientific">Rhodotorula graminis (strain WP1)</name>
    <dbReference type="NCBI Taxonomy" id="578459"/>
    <lineage>
        <taxon>Eukaryota</taxon>
        <taxon>Fungi</taxon>
        <taxon>Dikarya</taxon>
        <taxon>Basidiomycota</taxon>
        <taxon>Pucciniomycotina</taxon>
        <taxon>Microbotryomycetes</taxon>
        <taxon>Sporidiobolales</taxon>
        <taxon>Sporidiobolaceae</taxon>
        <taxon>Rhodotorula</taxon>
    </lineage>
</organism>
<feature type="compositionally biased region" description="Polar residues" evidence="1">
    <location>
        <begin position="545"/>
        <end position="555"/>
    </location>
</feature>
<accession>A0A194SA79</accession>
<gene>
    <name evidence="2" type="ORF">RHOBADRAFT_52331</name>
</gene>
<evidence type="ECO:0000313" key="3">
    <source>
        <dbReference type="Proteomes" id="UP000053890"/>
    </source>
</evidence>
<reference evidence="2 3" key="1">
    <citation type="journal article" date="2015" name="Front. Microbiol.">
        <title>Genome sequence of the plant growth promoting endophytic yeast Rhodotorula graminis WP1.</title>
        <authorList>
            <person name="Firrincieli A."/>
            <person name="Otillar R."/>
            <person name="Salamov A."/>
            <person name="Schmutz J."/>
            <person name="Khan Z."/>
            <person name="Redman R.S."/>
            <person name="Fleck N.D."/>
            <person name="Lindquist E."/>
            <person name="Grigoriev I.V."/>
            <person name="Doty S.L."/>
        </authorList>
    </citation>
    <scope>NUCLEOTIDE SEQUENCE [LARGE SCALE GENOMIC DNA]</scope>
    <source>
        <strain evidence="2 3">WP1</strain>
    </source>
</reference>
<sequence>MSWRRVRIRKNDPKITLPVVPDSERIDQAYSKQVVPPRGSDDSAVQNFVAPSRRDVAAAERSKHGRHVARLINEHDGWYLRAHREDDNVMGHYGDPDHDPHYQSKQAHAMEDSRWNLMRPRLDHYARAAFPRLDTTDADFADRYRTTEARLDRLERYVGQTDCEALHVKFDHDIDELDERLRVVRPESLDFEQQLRQLNKEFELDKLLLVRYFFLHHVTQRHGPAGSTRYLDLTEEEVRQAYRDAVQESDKARAKPHMLVDQYELRTQPSQARYWSVYLAHVIERQYRSLTPDDRHAELMRERRVVTHKVVSRVRANPPMNADDAQKELHEAYADMRAMTPEALKRAYFMLSGGRNRPASVADSTHTDTATERSVSPPPDEPEHEHEHAHDGDISPRTRPADAGYFRHHHPHDGSERRPPTPYPPPQPADGSISPLSSHPSHSSLSSGAGVVPLLDRPPPPSLPFPPHRASTPLDPLAAVPTRPHVASKTSRWFRGASGQGPSDWQERGDAAERRLAAPKNVPTHAALRRMSMSRHQIPDEQVPERSSSLPQRRP</sequence>
<feature type="compositionally biased region" description="Basic and acidic residues" evidence="1">
    <location>
        <begin position="381"/>
        <end position="400"/>
    </location>
</feature>
<feature type="compositionally biased region" description="Low complexity" evidence="1">
    <location>
        <begin position="434"/>
        <end position="447"/>
    </location>
</feature>